<proteinExistence type="predicted"/>
<feature type="compositionally biased region" description="Low complexity" evidence="1">
    <location>
        <begin position="165"/>
        <end position="183"/>
    </location>
</feature>
<organism evidence="3 4">
    <name type="scientific">endosymbiont of Galathealinum brachiosum</name>
    <dbReference type="NCBI Taxonomy" id="2200906"/>
    <lineage>
        <taxon>Bacteria</taxon>
        <taxon>Pseudomonadati</taxon>
        <taxon>Pseudomonadota</taxon>
        <taxon>Gammaproteobacteria</taxon>
        <taxon>sulfur-oxidizing symbionts</taxon>
    </lineage>
</organism>
<accession>A0A370DBP6</accession>
<evidence type="ECO:0000256" key="2">
    <source>
        <dbReference type="SAM" id="Phobius"/>
    </source>
</evidence>
<keyword evidence="2" id="KW-0472">Membrane</keyword>
<comment type="caution">
    <text evidence="3">The sequence shown here is derived from an EMBL/GenBank/DDBJ whole genome shotgun (WGS) entry which is preliminary data.</text>
</comment>
<dbReference type="Proteomes" id="UP000254266">
    <property type="component" value="Unassembled WGS sequence"/>
</dbReference>
<feature type="compositionally biased region" description="Basic and acidic residues" evidence="1">
    <location>
        <begin position="7"/>
        <end position="19"/>
    </location>
</feature>
<feature type="compositionally biased region" description="Basic and acidic residues" evidence="1">
    <location>
        <begin position="27"/>
        <end position="39"/>
    </location>
</feature>
<feature type="region of interest" description="Disordered" evidence="1">
    <location>
        <begin position="1"/>
        <end position="39"/>
    </location>
</feature>
<keyword evidence="2" id="KW-0812">Transmembrane</keyword>
<name>A0A370DBP6_9GAMM</name>
<feature type="transmembrane region" description="Helical" evidence="2">
    <location>
        <begin position="46"/>
        <end position="64"/>
    </location>
</feature>
<feature type="region of interest" description="Disordered" evidence="1">
    <location>
        <begin position="165"/>
        <end position="197"/>
    </location>
</feature>
<reference evidence="3 4" key="1">
    <citation type="journal article" date="2018" name="ISME J.">
        <title>Endosymbiont genomes yield clues of tubeworm success.</title>
        <authorList>
            <person name="Li Y."/>
            <person name="Liles M.R."/>
            <person name="Halanych K.M."/>
        </authorList>
    </citation>
    <scope>NUCLEOTIDE SEQUENCE [LARGE SCALE GENOMIC DNA]</scope>
    <source>
        <strain evidence="3">A1464</strain>
    </source>
</reference>
<dbReference type="EMBL" id="QFXC01000011">
    <property type="protein sequence ID" value="RDH82303.1"/>
    <property type="molecule type" value="Genomic_DNA"/>
</dbReference>
<keyword evidence="2" id="KW-1133">Transmembrane helix</keyword>
<protein>
    <submittedName>
        <fullName evidence="3">Uncharacterized protein</fullName>
    </submittedName>
</protein>
<sequence length="219" mass="24856">MTKKAKDKSNEKVAKKLEEMGLMPSEEESKSEETVVEKDQSNKTPYALILTVAMFATGIVGIVLSSGSSDVDAVATAPAIESVTPVENSAMAINQNSMADMMAERRKAMQESRQSIPMSENHPGLDKAKQPAWFKEHQAMRDKQQAQMLEQQQAMLEKQKAQQAQWKKQMQAQQQQWLKSQQWNRGPNMNMPQPATRAPVYYNPNPYYQPAPYYGPRRY</sequence>
<keyword evidence="4" id="KW-1185">Reference proteome</keyword>
<evidence type="ECO:0000313" key="4">
    <source>
        <dbReference type="Proteomes" id="UP000254266"/>
    </source>
</evidence>
<dbReference type="AlphaFoldDB" id="A0A370DBP6"/>
<evidence type="ECO:0000313" key="3">
    <source>
        <dbReference type="EMBL" id="RDH82303.1"/>
    </source>
</evidence>
<evidence type="ECO:0000256" key="1">
    <source>
        <dbReference type="SAM" id="MobiDB-lite"/>
    </source>
</evidence>
<feature type="compositionally biased region" description="Polar residues" evidence="1">
    <location>
        <begin position="184"/>
        <end position="193"/>
    </location>
</feature>
<gene>
    <name evidence="3" type="ORF">DIZ80_08360</name>
</gene>